<evidence type="ECO:0000256" key="4">
    <source>
        <dbReference type="ARBA" id="ARBA00023038"/>
    </source>
</evidence>
<dbReference type="GO" id="GO:0046872">
    <property type="term" value="F:metal ion binding"/>
    <property type="evidence" value="ECO:0007669"/>
    <property type="project" value="UniProtKB-KW"/>
</dbReference>
<name>A0A8S4A522_9EUPU</name>
<keyword evidence="3 5" id="KW-0862">Zinc</keyword>
<dbReference type="PANTHER" id="PTHR45787">
    <property type="entry name" value="LD11652P"/>
    <property type="match status" value="1"/>
</dbReference>
<dbReference type="Pfam" id="PF00412">
    <property type="entry name" value="LIM"/>
    <property type="match status" value="1"/>
</dbReference>
<reference evidence="7" key="1">
    <citation type="submission" date="2021-04" db="EMBL/GenBank/DDBJ databases">
        <authorList>
            <consortium name="Molecular Ecology Group"/>
        </authorList>
    </citation>
    <scope>NUCLEOTIDE SEQUENCE</scope>
</reference>
<dbReference type="InterPro" id="IPR001781">
    <property type="entry name" value="Znf_LIM"/>
</dbReference>
<dbReference type="Gene3D" id="2.10.110.10">
    <property type="entry name" value="Cysteine Rich Protein"/>
    <property type="match status" value="1"/>
</dbReference>
<dbReference type="AlphaFoldDB" id="A0A8S4A522"/>
<evidence type="ECO:0000313" key="8">
    <source>
        <dbReference type="Proteomes" id="UP000678393"/>
    </source>
</evidence>
<comment type="caution">
    <text evidence="7">The sequence shown here is derived from an EMBL/GenBank/DDBJ whole genome shotgun (WGS) entry which is preliminary data.</text>
</comment>
<dbReference type="SUPFAM" id="SSF57716">
    <property type="entry name" value="Glucocorticoid receptor-like (DNA-binding domain)"/>
    <property type="match status" value="2"/>
</dbReference>
<keyword evidence="1 5" id="KW-0479">Metal-binding</keyword>
<gene>
    <name evidence="7" type="ORF">CUNI_LOCUS20713</name>
</gene>
<dbReference type="OrthoDB" id="6352355at2759"/>
<dbReference type="PROSITE" id="PS00478">
    <property type="entry name" value="LIM_DOMAIN_1"/>
    <property type="match status" value="1"/>
</dbReference>
<keyword evidence="4 5" id="KW-0440">LIM domain</keyword>
<sequence length="85" mass="9084">LFGSGGLCCGCGQAIPASELVMRAQANVYHLKCFTCCTCHMPLNTGDRYGLVQGSLVCEQDFSKVMKGMSALQSRASHKMVCCLS</sequence>
<dbReference type="Proteomes" id="UP000678393">
    <property type="component" value="Unassembled WGS sequence"/>
</dbReference>
<feature type="domain" description="LIM zinc-binding" evidence="6">
    <location>
        <begin position="6"/>
        <end position="68"/>
    </location>
</feature>
<evidence type="ECO:0000259" key="6">
    <source>
        <dbReference type="PROSITE" id="PS50023"/>
    </source>
</evidence>
<dbReference type="EMBL" id="CAJHNH020007957">
    <property type="protein sequence ID" value="CAG5135155.1"/>
    <property type="molecule type" value="Genomic_DNA"/>
</dbReference>
<keyword evidence="8" id="KW-1185">Reference proteome</keyword>
<dbReference type="InterPro" id="IPR050945">
    <property type="entry name" value="LMO_RBTN_TF"/>
</dbReference>
<evidence type="ECO:0000313" key="7">
    <source>
        <dbReference type="EMBL" id="CAG5135155.1"/>
    </source>
</evidence>
<evidence type="ECO:0000256" key="5">
    <source>
        <dbReference type="PROSITE-ProRule" id="PRU00125"/>
    </source>
</evidence>
<evidence type="ECO:0000256" key="1">
    <source>
        <dbReference type="ARBA" id="ARBA00022723"/>
    </source>
</evidence>
<organism evidence="7 8">
    <name type="scientific">Candidula unifasciata</name>
    <dbReference type="NCBI Taxonomy" id="100452"/>
    <lineage>
        <taxon>Eukaryota</taxon>
        <taxon>Metazoa</taxon>
        <taxon>Spiralia</taxon>
        <taxon>Lophotrochozoa</taxon>
        <taxon>Mollusca</taxon>
        <taxon>Gastropoda</taxon>
        <taxon>Heterobranchia</taxon>
        <taxon>Euthyneura</taxon>
        <taxon>Panpulmonata</taxon>
        <taxon>Eupulmonata</taxon>
        <taxon>Stylommatophora</taxon>
        <taxon>Helicina</taxon>
        <taxon>Helicoidea</taxon>
        <taxon>Geomitridae</taxon>
        <taxon>Candidula</taxon>
    </lineage>
</organism>
<keyword evidence="2" id="KW-0677">Repeat</keyword>
<proteinExistence type="predicted"/>
<dbReference type="PANTHER" id="PTHR45787:SF13">
    <property type="entry name" value="LD11652P"/>
    <property type="match status" value="1"/>
</dbReference>
<dbReference type="PROSITE" id="PS50023">
    <property type="entry name" value="LIM_DOMAIN_2"/>
    <property type="match status" value="1"/>
</dbReference>
<dbReference type="SMART" id="SM00132">
    <property type="entry name" value="LIM"/>
    <property type="match status" value="1"/>
</dbReference>
<evidence type="ECO:0000256" key="2">
    <source>
        <dbReference type="ARBA" id="ARBA00022737"/>
    </source>
</evidence>
<feature type="non-terminal residue" evidence="7">
    <location>
        <position position="85"/>
    </location>
</feature>
<evidence type="ECO:0000256" key="3">
    <source>
        <dbReference type="ARBA" id="ARBA00022833"/>
    </source>
</evidence>
<accession>A0A8S4A522</accession>
<protein>
    <recommendedName>
        <fullName evidence="6">LIM zinc-binding domain-containing protein</fullName>
    </recommendedName>
</protein>